<dbReference type="InParanoid" id="A0A6J3C7G3"/>
<organism evidence="3 4">
    <name type="scientific">Galleria mellonella</name>
    <name type="common">Greater wax moth</name>
    <dbReference type="NCBI Taxonomy" id="7137"/>
    <lineage>
        <taxon>Eukaryota</taxon>
        <taxon>Metazoa</taxon>
        <taxon>Ecdysozoa</taxon>
        <taxon>Arthropoda</taxon>
        <taxon>Hexapoda</taxon>
        <taxon>Insecta</taxon>
        <taxon>Pterygota</taxon>
        <taxon>Neoptera</taxon>
        <taxon>Endopterygota</taxon>
        <taxon>Lepidoptera</taxon>
        <taxon>Glossata</taxon>
        <taxon>Ditrysia</taxon>
        <taxon>Pyraloidea</taxon>
        <taxon>Pyralidae</taxon>
        <taxon>Galleriinae</taxon>
        <taxon>Galleria</taxon>
    </lineage>
</organism>
<dbReference type="KEGG" id="gmw:113509320"/>
<dbReference type="Proteomes" id="UP001652740">
    <property type="component" value="Unplaced"/>
</dbReference>
<feature type="region of interest" description="Disordered" evidence="1">
    <location>
        <begin position="62"/>
        <end position="84"/>
    </location>
</feature>
<keyword evidence="2" id="KW-0732">Signal</keyword>
<feature type="signal peptide" evidence="2">
    <location>
        <begin position="1"/>
        <end position="18"/>
    </location>
</feature>
<gene>
    <name evidence="4" type="primary">LOC113509320</name>
</gene>
<accession>A0A6J3C7G3</accession>
<proteinExistence type="predicted"/>
<feature type="region of interest" description="Disordered" evidence="1">
    <location>
        <begin position="149"/>
        <end position="174"/>
    </location>
</feature>
<evidence type="ECO:0000256" key="2">
    <source>
        <dbReference type="SAM" id="SignalP"/>
    </source>
</evidence>
<dbReference type="RefSeq" id="XP_031766934.2">
    <property type="nucleotide sequence ID" value="XM_031911074.2"/>
</dbReference>
<protein>
    <submittedName>
        <fullName evidence="4">Uncharacterized protein LOC113509320</fullName>
    </submittedName>
</protein>
<feature type="compositionally biased region" description="Basic and acidic residues" evidence="1">
    <location>
        <begin position="774"/>
        <end position="794"/>
    </location>
</feature>
<evidence type="ECO:0000313" key="4">
    <source>
        <dbReference type="RefSeq" id="XP_031766934.2"/>
    </source>
</evidence>
<evidence type="ECO:0000313" key="3">
    <source>
        <dbReference type="Proteomes" id="UP001652740"/>
    </source>
</evidence>
<evidence type="ECO:0000256" key="1">
    <source>
        <dbReference type="SAM" id="MobiDB-lite"/>
    </source>
</evidence>
<dbReference type="AlphaFoldDB" id="A0A6J3C7G3"/>
<sequence length="794" mass="89580">MRWFALILICTVLSTTCAEPEPKKYKPDIKEKDKEVDSSLTEEERQFLREVEAKFGVKQDVLNETKKSNEGTTDEQIEDKSQVSNVKPPFPAVIAIEIVNDTDTDTQSKGKRTIDANLGYGYKTNNGYSYTYLGKSGQEKGKFMIYPYSQEDIPPPNTNQYRSQNSQSSTNVEVQPSRAFELIEQQSYQQGKPSSESRTNYDTIKGLVSPPPAYSAPDPVQTSTPTTLYTTYNGQGFSDLSGKFPVVMPNYFVDSSQLLKNPQFQNAGLTQDHLRAHGAPVEQRVVPVLVLRIPSSYLKNPTAELYPNLPQNYPLSQYLNHVNLQEIVNNYFKKIGYSFAPQITTYQNSLVPESVPTPVSTPATNYEPQHYASPYVQPSYTQADTSGVQYSAVKPVMARYPQTYTRPHYYIPPSQFSYQQPAHSAYQQTANAAYQQHTQTTYQQVAQPIYQQPAQQYEYSYQFTPKSTIQPQTYYVQPQYQQAEQQIVSHEVQQENVAVNQEANAHNSVSQVAYGLPQQETVLETPVTPGVEYGTPEIAQPAAQYEATHSVSQEYGVPKEESIEYTAKHAGSPDIGPTKVTIPVYSAPQHTITQQYVSPQQVDQKDVVSVYQPSQSGHIPRHNFNLHAEAGVADAQSYIYKKQVTADNADNLVLTENYPSKDHTIATVLPFSYKHGKKSHTKGVQTVSYVTPMPFSSKFQSQYKVMVPQMIFKNAAPEKVTYVNSQSLSYNQNSSQEQNPEAEYTLPAHYVPPVGKQRPPYYPRNYHSHPKRMTKSEHRPENPSRKHVEGKKLV</sequence>
<feature type="region of interest" description="Disordered" evidence="1">
    <location>
        <begin position="748"/>
        <end position="794"/>
    </location>
</feature>
<feature type="chain" id="PRO_5045034975" evidence="2">
    <location>
        <begin position="19"/>
        <end position="794"/>
    </location>
</feature>
<feature type="compositionally biased region" description="Polar residues" evidence="1">
    <location>
        <begin position="158"/>
        <end position="174"/>
    </location>
</feature>
<reference evidence="4" key="1">
    <citation type="submission" date="2025-08" db="UniProtKB">
        <authorList>
            <consortium name="RefSeq"/>
        </authorList>
    </citation>
    <scope>IDENTIFICATION</scope>
    <source>
        <tissue evidence="4">Whole larvae</tissue>
    </source>
</reference>
<dbReference type="GeneID" id="113509320"/>
<name>A0A6J3C7G3_GALME</name>
<keyword evidence="3" id="KW-1185">Reference proteome</keyword>